<evidence type="ECO:0000256" key="3">
    <source>
        <dbReference type="ARBA" id="ARBA00022692"/>
    </source>
</evidence>
<name>A0A6A6WBC3_9PEZI</name>
<feature type="transmembrane region" description="Helical" evidence="6">
    <location>
        <begin position="161"/>
        <end position="181"/>
    </location>
</feature>
<dbReference type="RefSeq" id="XP_033602316.1">
    <property type="nucleotide sequence ID" value="XM_033743697.1"/>
</dbReference>
<evidence type="ECO:0000313" key="9">
    <source>
        <dbReference type="Proteomes" id="UP000799437"/>
    </source>
</evidence>
<evidence type="ECO:0000259" key="7">
    <source>
        <dbReference type="PROSITE" id="PS50850"/>
    </source>
</evidence>
<dbReference type="PROSITE" id="PS50850">
    <property type="entry name" value="MFS"/>
    <property type="match status" value="1"/>
</dbReference>
<keyword evidence="4 6" id="KW-1133">Transmembrane helix</keyword>
<accession>A0A6A6WBC3</accession>
<evidence type="ECO:0000256" key="2">
    <source>
        <dbReference type="ARBA" id="ARBA00022448"/>
    </source>
</evidence>
<keyword evidence="5 6" id="KW-0472">Membrane</keyword>
<keyword evidence="3 6" id="KW-0812">Transmembrane</keyword>
<feature type="transmembrane region" description="Helical" evidence="6">
    <location>
        <begin position="64"/>
        <end position="84"/>
    </location>
</feature>
<feature type="transmembrane region" description="Helical" evidence="6">
    <location>
        <begin position="193"/>
        <end position="213"/>
    </location>
</feature>
<keyword evidence="9" id="KW-1185">Reference proteome</keyword>
<feature type="domain" description="Major facilitator superfamily (MFS) profile" evidence="7">
    <location>
        <begin position="65"/>
        <end position="443"/>
    </location>
</feature>
<feature type="transmembrane region" description="Helical" evidence="6">
    <location>
        <begin position="219"/>
        <end position="239"/>
    </location>
</feature>
<dbReference type="InterPro" id="IPR011701">
    <property type="entry name" value="MFS"/>
</dbReference>
<protein>
    <submittedName>
        <fullName evidence="8">MFS general substrate transporter</fullName>
    </submittedName>
</protein>
<feature type="transmembrane region" description="Helical" evidence="6">
    <location>
        <begin position="394"/>
        <end position="413"/>
    </location>
</feature>
<feature type="transmembrane region" description="Helical" evidence="6">
    <location>
        <begin position="419"/>
        <end position="442"/>
    </location>
</feature>
<evidence type="ECO:0000313" key="8">
    <source>
        <dbReference type="EMBL" id="KAF2759865.1"/>
    </source>
</evidence>
<dbReference type="FunFam" id="1.20.1720.10:FF:000009">
    <property type="entry name" value="MFS multidrug transporter"/>
    <property type="match status" value="1"/>
</dbReference>
<proteinExistence type="predicted"/>
<dbReference type="Proteomes" id="UP000799437">
    <property type="component" value="Unassembled WGS sequence"/>
</dbReference>
<dbReference type="InterPro" id="IPR036259">
    <property type="entry name" value="MFS_trans_sf"/>
</dbReference>
<dbReference type="AlphaFoldDB" id="A0A6A6WBC3"/>
<dbReference type="PANTHER" id="PTHR23502:SF51">
    <property type="entry name" value="QUINIDINE RESISTANCE PROTEIN 1-RELATED"/>
    <property type="match status" value="1"/>
</dbReference>
<dbReference type="InterPro" id="IPR020846">
    <property type="entry name" value="MFS_dom"/>
</dbReference>
<reference evidence="8" key="1">
    <citation type="journal article" date="2020" name="Stud. Mycol.">
        <title>101 Dothideomycetes genomes: a test case for predicting lifestyles and emergence of pathogens.</title>
        <authorList>
            <person name="Haridas S."/>
            <person name="Albert R."/>
            <person name="Binder M."/>
            <person name="Bloem J."/>
            <person name="Labutti K."/>
            <person name="Salamov A."/>
            <person name="Andreopoulos B."/>
            <person name="Baker S."/>
            <person name="Barry K."/>
            <person name="Bills G."/>
            <person name="Bluhm B."/>
            <person name="Cannon C."/>
            <person name="Castanera R."/>
            <person name="Culley D."/>
            <person name="Daum C."/>
            <person name="Ezra D."/>
            <person name="Gonzalez J."/>
            <person name="Henrissat B."/>
            <person name="Kuo A."/>
            <person name="Liang C."/>
            <person name="Lipzen A."/>
            <person name="Lutzoni F."/>
            <person name="Magnuson J."/>
            <person name="Mondo S."/>
            <person name="Nolan M."/>
            <person name="Ohm R."/>
            <person name="Pangilinan J."/>
            <person name="Park H.-J."/>
            <person name="Ramirez L."/>
            <person name="Alfaro M."/>
            <person name="Sun H."/>
            <person name="Tritt A."/>
            <person name="Yoshinaga Y."/>
            <person name="Zwiers L.-H."/>
            <person name="Turgeon B."/>
            <person name="Goodwin S."/>
            <person name="Spatafora J."/>
            <person name="Crous P."/>
            <person name="Grigoriev I."/>
        </authorList>
    </citation>
    <scope>NUCLEOTIDE SEQUENCE</scope>
    <source>
        <strain evidence="8">CBS 121739</strain>
    </source>
</reference>
<dbReference type="Gene3D" id="1.20.1720.10">
    <property type="entry name" value="Multidrug resistance protein D"/>
    <property type="match status" value="1"/>
</dbReference>
<gene>
    <name evidence="8" type="ORF">EJ05DRAFT_474912</name>
</gene>
<dbReference type="SUPFAM" id="SSF103473">
    <property type="entry name" value="MFS general substrate transporter"/>
    <property type="match status" value="1"/>
</dbReference>
<feature type="transmembrane region" description="Helical" evidence="6">
    <location>
        <begin position="131"/>
        <end position="149"/>
    </location>
</feature>
<dbReference type="EMBL" id="ML996569">
    <property type="protein sequence ID" value="KAF2759865.1"/>
    <property type="molecule type" value="Genomic_DNA"/>
</dbReference>
<dbReference type="GO" id="GO:0022857">
    <property type="term" value="F:transmembrane transporter activity"/>
    <property type="evidence" value="ECO:0007669"/>
    <property type="project" value="InterPro"/>
</dbReference>
<evidence type="ECO:0000256" key="6">
    <source>
        <dbReference type="SAM" id="Phobius"/>
    </source>
</evidence>
<dbReference type="GeneID" id="54484751"/>
<dbReference type="GO" id="GO:0005886">
    <property type="term" value="C:plasma membrane"/>
    <property type="evidence" value="ECO:0007669"/>
    <property type="project" value="TreeGrafter"/>
</dbReference>
<keyword evidence="2" id="KW-0813">Transport</keyword>
<evidence type="ECO:0000256" key="1">
    <source>
        <dbReference type="ARBA" id="ARBA00004141"/>
    </source>
</evidence>
<organism evidence="8 9">
    <name type="scientific">Pseudovirgaria hyperparasitica</name>
    <dbReference type="NCBI Taxonomy" id="470096"/>
    <lineage>
        <taxon>Eukaryota</taxon>
        <taxon>Fungi</taxon>
        <taxon>Dikarya</taxon>
        <taxon>Ascomycota</taxon>
        <taxon>Pezizomycotina</taxon>
        <taxon>Dothideomycetes</taxon>
        <taxon>Dothideomycetes incertae sedis</taxon>
        <taxon>Acrospermales</taxon>
        <taxon>Acrospermaceae</taxon>
        <taxon>Pseudovirgaria</taxon>
    </lineage>
</organism>
<comment type="subcellular location">
    <subcellularLocation>
        <location evidence="1">Membrane</location>
        <topology evidence="1">Multi-pass membrane protein</topology>
    </subcellularLocation>
</comment>
<evidence type="ECO:0000256" key="5">
    <source>
        <dbReference type="ARBA" id="ARBA00023136"/>
    </source>
</evidence>
<evidence type="ECO:0000256" key="4">
    <source>
        <dbReference type="ARBA" id="ARBA00022989"/>
    </source>
</evidence>
<dbReference type="PANTHER" id="PTHR23502">
    <property type="entry name" value="MAJOR FACILITATOR SUPERFAMILY"/>
    <property type="match status" value="1"/>
</dbReference>
<dbReference type="OrthoDB" id="2441642at2759"/>
<sequence>MSQNTPTTVKMSNSVEKELAVKTFGKTGEQEHHHGISNQSYTEPGARPDPVIPYTVFTKCERLVITYLIGCSMFFSPFTANIYFPCLKQLAQAVHVDSSRINLTITTYLIVQGIAPAFCGDLADNLGRRPVYLFTFSIYVAANLALALQRHYAALMVLRSLQSLGCSATVAISYGVIADVATPATRGSMLGPAMIATNLGPTLGPLIGGVVVAEAGWKWVFWLLVMVGAVFLAVLATVFPETGRSVVGNGSIAAPAWNRPLVQTRTQRKRHEAVDVTVPGQPQFVAPNPFKALLVCFHKDTSVVLTISAVSYAVYYCVQASIPEIYTDLYGLSELEVGLCYLPIGAGVIVGGLVNGKLLDWNYRVVAKENSIVIDKVVGDNMSTFPIENARSRMSWLLIPFSTVILVAYAWVLEERVHISAALVLLFLHGFVATCLCQVIGVA</sequence>
<dbReference type="Pfam" id="PF07690">
    <property type="entry name" value="MFS_1"/>
    <property type="match status" value="1"/>
</dbReference>